<feature type="transmembrane region" description="Helical" evidence="6">
    <location>
        <begin position="172"/>
        <end position="193"/>
    </location>
</feature>
<evidence type="ECO:0000256" key="5">
    <source>
        <dbReference type="ARBA" id="ARBA00023136"/>
    </source>
</evidence>
<dbReference type="EMBL" id="JASNGB010000092">
    <property type="protein sequence ID" value="MDL2344584.1"/>
    <property type="molecule type" value="Genomic_DNA"/>
</dbReference>
<comment type="caution">
    <text evidence="8">The sequence shown here is derived from an EMBL/GenBank/DDBJ whole genome shotgun (WGS) entry which is preliminary data.</text>
</comment>
<name>A0ABT7JLQ2_9DEIO</name>
<evidence type="ECO:0000259" key="7">
    <source>
        <dbReference type="Pfam" id="PF09335"/>
    </source>
</evidence>
<keyword evidence="9" id="KW-1185">Reference proteome</keyword>
<evidence type="ECO:0000256" key="2">
    <source>
        <dbReference type="ARBA" id="ARBA00022475"/>
    </source>
</evidence>
<evidence type="ECO:0000256" key="1">
    <source>
        <dbReference type="ARBA" id="ARBA00004651"/>
    </source>
</evidence>
<evidence type="ECO:0000313" key="9">
    <source>
        <dbReference type="Proteomes" id="UP001302059"/>
    </source>
</evidence>
<dbReference type="Pfam" id="PF09335">
    <property type="entry name" value="VTT_dom"/>
    <property type="match status" value="1"/>
</dbReference>
<dbReference type="PANTHER" id="PTHR42709:SF6">
    <property type="entry name" value="UNDECAPRENYL PHOSPHATE TRANSPORTER A"/>
    <property type="match status" value="1"/>
</dbReference>
<keyword evidence="2" id="KW-1003">Cell membrane</keyword>
<feature type="transmembrane region" description="Helical" evidence="6">
    <location>
        <begin position="50"/>
        <end position="71"/>
    </location>
</feature>
<dbReference type="InterPro" id="IPR051311">
    <property type="entry name" value="DedA_domain"/>
</dbReference>
<dbReference type="PANTHER" id="PTHR42709">
    <property type="entry name" value="ALKALINE PHOSPHATASE LIKE PROTEIN"/>
    <property type="match status" value="1"/>
</dbReference>
<keyword evidence="3 6" id="KW-0812">Transmembrane</keyword>
<feature type="transmembrane region" description="Helical" evidence="6">
    <location>
        <begin position="140"/>
        <end position="160"/>
    </location>
</feature>
<organism evidence="8 9">
    <name type="scientific">Deinococcus rhizophilus</name>
    <dbReference type="NCBI Taxonomy" id="3049544"/>
    <lineage>
        <taxon>Bacteria</taxon>
        <taxon>Thermotogati</taxon>
        <taxon>Deinococcota</taxon>
        <taxon>Deinococci</taxon>
        <taxon>Deinococcales</taxon>
        <taxon>Deinococcaceae</taxon>
        <taxon>Deinococcus</taxon>
    </lineage>
</organism>
<feature type="domain" description="VTT" evidence="7">
    <location>
        <begin position="30"/>
        <end position="160"/>
    </location>
</feature>
<evidence type="ECO:0000256" key="4">
    <source>
        <dbReference type="ARBA" id="ARBA00022989"/>
    </source>
</evidence>
<comment type="subcellular location">
    <subcellularLocation>
        <location evidence="1">Cell membrane</location>
        <topology evidence="1">Multi-pass membrane protein</topology>
    </subcellularLocation>
</comment>
<keyword evidence="5 6" id="KW-0472">Membrane</keyword>
<evidence type="ECO:0000313" key="8">
    <source>
        <dbReference type="EMBL" id="MDL2344584.1"/>
    </source>
</evidence>
<reference evidence="8 9" key="1">
    <citation type="submission" date="2023-05" db="EMBL/GenBank/DDBJ databases">
        <authorList>
            <person name="Gao F."/>
        </authorList>
    </citation>
    <scope>NUCLEOTIDE SEQUENCE [LARGE SCALE GENOMIC DNA]</scope>
    <source>
        <strain evidence="8 9">MIMF12</strain>
    </source>
</reference>
<protein>
    <submittedName>
        <fullName evidence="8">DedA family protein</fullName>
    </submittedName>
</protein>
<keyword evidence="4 6" id="KW-1133">Transmembrane helix</keyword>
<evidence type="ECO:0000256" key="6">
    <source>
        <dbReference type="SAM" id="Phobius"/>
    </source>
</evidence>
<sequence>MADWVQGLMDSMGYLGILLLMILENLFPPIPSELIMPSAGFAAARGEMSLPIVILMGVLGSVLGTLPLYYIGRAFGEERLVAWADKYGKWLTLSGKDIRKADDWFDKHGTKAVLFGRMVPGIRSLLSLPAGMSEMPMPKFLIYSAIGSGLWATALATAGYVLGENYDRVEQYISPVSKIVLAVVVVAAVAWFLKRRREQQTGA</sequence>
<gene>
    <name evidence="8" type="ORF">QOL99_10490</name>
</gene>
<dbReference type="InterPro" id="IPR032816">
    <property type="entry name" value="VTT_dom"/>
</dbReference>
<feature type="transmembrane region" description="Helical" evidence="6">
    <location>
        <begin position="12"/>
        <end position="30"/>
    </location>
</feature>
<accession>A0ABT7JLQ2</accession>
<dbReference type="RefSeq" id="WP_285523669.1">
    <property type="nucleotide sequence ID" value="NZ_JASNGB010000092.1"/>
</dbReference>
<proteinExistence type="predicted"/>
<evidence type="ECO:0000256" key="3">
    <source>
        <dbReference type="ARBA" id="ARBA00022692"/>
    </source>
</evidence>
<dbReference type="Proteomes" id="UP001302059">
    <property type="component" value="Unassembled WGS sequence"/>
</dbReference>